<dbReference type="CDD" id="cd00130">
    <property type="entry name" value="PAS"/>
    <property type="match status" value="1"/>
</dbReference>
<feature type="domain" description="PAS fold-3" evidence="1">
    <location>
        <begin position="67"/>
        <end position="151"/>
    </location>
</feature>
<dbReference type="AlphaFoldDB" id="A0A6A1TS83"/>
<name>A0A6A1TS83_NEOGA</name>
<organism evidence="2 3">
    <name type="scientific">Neorhizobium galegae</name>
    <name type="common">Rhizobium galegae</name>
    <dbReference type="NCBI Taxonomy" id="399"/>
    <lineage>
        <taxon>Bacteria</taxon>
        <taxon>Pseudomonadati</taxon>
        <taxon>Pseudomonadota</taxon>
        <taxon>Alphaproteobacteria</taxon>
        <taxon>Hyphomicrobiales</taxon>
        <taxon>Rhizobiaceae</taxon>
        <taxon>Rhizobium/Agrobacterium group</taxon>
        <taxon>Neorhizobium</taxon>
    </lineage>
</organism>
<protein>
    <submittedName>
        <fullName evidence="2">PAS domain-containing protein</fullName>
    </submittedName>
</protein>
<reference evidence="2 3" key="1">
    <citation type="submission" date="2019-09" db="EMBL/GenBank/DDBJ databases">
        <title>Genome sequencing of Ng87 strain.</title>
        <authorList>
            <person name="Karasev E.S."/>
            <person name="Andronov E."/>
        </authorList>
    </citation>
    <scope>NUCLEOTIDE SEQUENCE [LARGE SCALE GENOMIC DNA]</scope>
    <source>
        <strain evidence="2 3">Ng87</strain>
    </source>
</reference>
<proteinExistence type="predicted"/>
<accession>A0A6A1TS83</accession>
<sequence>METHSVRLGRYLPAYGRKRLTFWVEHTEKRVNTQYKEVGLSADEVVELASAFRLYGYWRIDLDTGHFFATEDVCRILGLEPKDGPMNMVAITARIHPDDMPQLMETFERASGERLTYHNIYRVKADAEHYKYVRSVGKFRDKPGTSGEVVGMTYEFFAERPGVTFFLDEPSLPKT</sequence>
<comment type="caution">
    <text evidence="2">The sequence shown here is derived from an EMBL/GenBank/DDBJ whole genome shotgun (WGS) entry which is preliminary data.</text>
</comment>
<dbReference type="Pfam" id="PF08447">
    <property type="entry name" value="PAS_3"/>
    <property type="match status" value="1"/>
</dbReference>
<evidence type="ECO:0000259" key="1">
    <source>
        <dbReference type="Pfam" id="PF08447"/>
    </source>
</evidence>
<dbReference type="InterPro" id="IPR013655">
    <property type="entry name" value="PAS_fold_3"/>
</dbReference>
<dbReference type="Gene3D" id="3.30.450.20">
    <property type="entry name" value="PAS domain"/>
    <property type="match status" value="1"/>
</dbReference>
<evidence type="ECO:0000313" key="3">
    <source>
        <dbReference type="Proteomes" id="UP000386575"/>
    </source>
</evidence>
<dbReference type="EMBL" id="VZUL01000002">
    <property type="protein sequence ID" value="KAB1087503.1"/>
    <property type="molecule type" value="Genomic_DNA"/>
</dbReference>
<evidence type="ECO:0000313" key="2">
    <source>
        <dbReference type="EMBL" id="KAB1087503.1"/>
    </source>
</evidence>
<gene>
    <name evidence="2" type="ORF">F4V91_14340</name>
</gene>
<dbReference type="InterPro" id="IPR000014">
    <property type="entry name" value="PAS"/>
</dbReference>
<dbReference type="Proteomes" id="UP000386575">
    <property type="component" value="Unassembled WGS sequence"/>
</dbReference>
<dbReference type="InterPro" id="IPR035965">
    <property type="entry name" value="PAS-like_dom_sf"/>
</dbReference>
<dbReference type="SUPFAM" id="SSF55785">
    <property type="entry name" value="PYP-like sensor domain (PAS domain)"/>
    <property type="match status" value="1"/>
</dbReference>